<dbReference type="Gramene" id="mRNA:HanXRQr2_Chr11g0476711">
    <property type="protein sequence ID" value="CDS:HanXRQr2_Chr11g0476711.1"/>
    <property type="gene ID" value="HanXRQr2_Chr11g0476711"/>
</dbReference>
<evidence type="ECO:0000313" key="3">
    <source>
        <dbReference type="Proteomes" id="UP000215914"/>
    </source>
</evidence>
<dbReference type="EMBL" id="MNCJ02000326">
    <property type="protein sequence ID" value="KAF5780856.1"/>
    <property type="molecule type" value="Genomic_DNA"/>
</dbReference>
<keyword evidence="3" id="KW-1185">Reference proteome</keyword>
<feature type="transmembrane region" description="Helical" evidence="1">
    <location>
        <begin position="59"/>
        <end position="84"/>
    </location>
</feature>
<gene>
    <name evidence="2" type="ORF">HanXRQr2_Chr11g0476711</name>
</gene>
<sequence length="150" mass="17480">MIHFRFSSISVILFTGIQAKVRVSSVFVSDNVFVTTMDRPGVFFMIFKMNIRIRMLCLFYSYHLLLQVFSCYCVIQMLLLLFSLQQCIFELICVGKLPYFIMHPRCSTKCLRENVARLLTFFNALLGACVTAKKFDKVDGIFRELTGRWV</sequence>
<dbReference type="AlphaFoldDB" id="A0A9K3HLZ6"/>
<accession>A0A9K3HLZ6</accession>
<evidence type="ECO:0000313" key="2">
    <source>
        <dbReference type="EMBL" id="KAF5780856.1"/>
    </source>
</evidence>
<reference evidence="2" key="2">
    <citation type="submission" date="2020-06" db="EMBL/GenBank/DDBJ databases">
        <title>Helianthus annuus Genome sequencing and assembly Release 2.</title>
        <authorList>
            <person name="Gouzy J."/>
            <person name="Langlade N."/>
            <person name="Munos S."/>
        </authorList>
    </citation>
    <scope>NUCLEOTIDE SEQUENCE</scope>
    <source>
        <tissue evidence="2">Leaves</tissue>
    </source>
</reference>
<keyword evidence="1" id="KW-0472">Membrane</keyword>
<organism evidence="2 3">
    <name type="scientific">Helianthus annuus</name>
    <name type="common">Common sunflower</name>
    <dbReference type="NCBI Taxonomy" id="4232"/>
    <lineage>
        <taxon>Eukaryota</taxon>
        <taxon>Viridiplantae</taxon>
        <taxon>Streptophyta</taxon>
        <taxon>Embryophyta</taxon>
        <taxon>Tracheophyta</taxon>
        <taxon>Spermatophyta</taxon>
        <taxon>Magnoliopsida</taxon>
        <taxon>eudicotyledons</taxon>
        <taxon>Gunneridae</taxon>
        <taxon>Pentapetalae</taxon>
        <taxon>asterids</taxon>
        <taxon>campanulids</taxon>
        <taxon>Asterales</taxon>
        <taxon>Asteraceae</taxon>
        <taxon>Asteroideae</taxon>
        <taxon>Heliantheae alliance</taxon>
        <taxon>Heliantheae</taxon>
        <taxon>Helianthus</taxon>
    </lineage>
</organism>
<proteinExistence type="predicted"/>
<protein>
    <submittedName>
        <fullName evidence="2">Uncharacterized protein</fullName>
    </submittedName>
</protein>
<keyword evidence="1" id="KW-1133">Transmembrane helix</keyword>
<comment type="caution">
    <text evidence="2">The sequence shown here is derived from an EMBL/GenBank/DDBJ whole genome shotgun (WGS) entry which is preliminary data.</text>
</comment>
<evidence type="ECO:0000256" key="1">
    <source>
        <dbReference type="SAM" id="Phobius"/>
    </source>
</evidence>
<reference evidence="2" key="1">
    <citation type="journal article" date="2017" name="Nature">
        <title>The sunflower genome provides insights into oil metabolism, flowering and Asterid evolution.</title>
        <authorList>
            <person name="Badouin H."/>
            <person name="Gouzy J."/>
            <person name="Grassa C.J."/>
            <person name="Murat F."/>
            <person name="Staton S.E."/>
            <person name="Cottret L."/>
            <person name="Lelandais-Briere C."/>
            <person name="Owens G.L."/>
            <person name="Carrere S."/>
            <person name="Mayjonade B."/>
            <person name="Legrand L."/>
            <person name="Gill N."/>
            <person name="Kane N.C."/>
            <person name="Bowers J.E."/>
            <person name="Hubner S."/>
            <person name="Bellec A."/>
            <person name="Berard A."/>
            <person name="Berges H."/>
            <person name="Blanchet N."/>
            <person name="Boniface M.C."/>
            <person name="Brunel D."/>
            <person name="Catrice O."/>
            <person name="Chaidir N."/>
            <person name="Claudel C."/>
            <person name="Donnadieu C."/>
            <person name="Faraut T."/>
            <person name="Fievet G."/>
            <person name="Helmstetter N."/>
            <person name="King M."/>
            <person name="Knapp S.J."/>
            <person name="Lai Z."/>
            <person name="Le Paslier M.C."/>
            <person name="Lippi Y."/>
            <person name="Lorenzon L."/>
            <person name="Mandel J.R."/>
            <person name="Marage G."/>
            <person name="Marchand G."/>
            <person name="Marquand E."/>
            <person name="Bret-Mestries E."/>
            <person name="Morien E."/>
            <person name="Nambeesan S."/>
            <person name="Nguyen T."/>
            <person name="Pegot-Espagnet P."/>
            <person name="Pouilly N."/>
            <person name="Raftis F."/>
            <person name="Sallet E."/>
            <person name="Schiex T."/>
            <person name="Thomas J."/>
            <person name="Vandecasteele C."/>
            <person name="Vares D."/>
            <person name="Vear F."/>
            <person name="Vautrin S."/>
            <person name="Crespi M."/>
            <person name="Mangin B."/>
            <person name="Burke J.M."/>
            <person name="Salse J."/>
            <person name="Munos S."/>
            <person name="Vincourt P."/>
            <person name="Rieseberg L.H."/>
            <person name="Langlade N.B."/>
        </authorList>
    </citation>
    <scope>NUCLEOTIDE SEQUENCE</scope>
    <source>
        <tissue evidence="2">Leaves</tissue>
    </source>
</reference>
<keyword evidence="1" id="KW-0812">Transmembrane</keyword>
<dbReference type="Proteomes" id="UP000215914">
    <property type="component" value="Unassembled WGS sequence"/>
</dbReference>
<name>A0A9K3HLZ6_HELAN</name>